<protein>
    <submittedName>
        <fullName evidence="13">Methyl-accepting chemotaxis protein</fullName>
    </submittedName>
</protein>
<evidence type="ECO:0000256" key="7">
    <source>
        <dbReference type="ARBA" id="ARBA00023224"/>
    </source>
</evidence>
<evidence type="ECO:0000256" key="8">
    <source>
        <dbReference type="ARBA" id="ARBA00029447"/>
    </source>
</evidence>
<dbReference type="GO" id="GO:0006935">
    <property type="term" value="P:chemotaxis"/>
    <property type="evidence" value="ECO:0007669"/>
    <property type="project" value="UniProtKB-KW"/>
</dbReference>
<keyword evidence="7 9" id="KW-0807">Transducer</keyword>
<comment type="similarity">
    <text evidence="8">Belongs to the methyl-accepting chemotaxis (MCP) protein family.</text>
</comment>
<dbReference type="InterPro" id="IPR004089">
    <property type="entry name" value="MCPsignal_dom"/>
</dbReference>
<dbReference type="GO" id="GO:0005886">
    <property type="term" value="C:plasma membrane"/>
    <property type="evidence" value="ECO:0007669"/>
    <property type="project" value="UniProtKB-SubCell"/>
</dbReference>
<evidence type="ECO:0000256" key="3">
    <source>
        <dbReference type="ARBA" id="ARBA00022500"/>
    </source>
</evidence>
<keyword evidence="4 10" id="KW-0812">Transmembrane</keyword>
<evidence type="ECO:0000259" key="11">
    <source>
        <dbReference type="PROSITE" id="PS50111"/>
    </source>
</evidence>
<dbReference type="CDD" id="cd18773">
    <property type="entry name" value="PDC1_HK_sensor"/>
    <property type="match status" value="1"/>
</dbReference>
<keyword evidence="2" id="KW-1003">Cell membrane</keyword>
<feature type="domain" description="HAMP" evidence="12">
    <location>
        <begin position="306"/>
        <end position="364"/>
    </location>
</feature>
<evidence type="ECO:0000256" key="4">
    <source>
        <dbReference type="ARBA" id="ARBA00022692"/>
    </source>
</evidence>
<dbReference type="Pfam" id="PF02743">
    <property type="entry name" value="dCache_1"/>
    <property type="match status" value="1"/>
</dbReference>
<dbReference type="Gene3D" id="3.30.450.20">
    <property type="entry name" value="PAS domain"/>
    <property type="match status" value="2"/>
</dbReference>
<evidence type="ECO:0000256" key="10">
    <source>
        <dbReference type="SAM" id="Phobius"/>
    </source>
</evidence>
<dbReference type="Pfam" id="PF00015">
    <property type="entry name" value="MCPsignal"/>
    <property type="match status" value="1"/>
</dbReference>
<dbReference type="GO" id="GO:0007165">
    <property type="term" value="P:signal transduction"/>
    <property type="evidence" value="ECO:0007669"/>
    <property type="project" value="UniProtKB-KW"/>
</dbReference>
<dbReference type="AlphaFoldDB" id="A0A845QW59"/>
<dbReference type="InterPro" id="IPR033479">
    <property type="entry name" value="dCache_1"/>
</dbReference>
<evidence type="ECO:0000256" key="5">
    <source>
        <dbReference type="ARBA" id="ARBA00022989"/>
    </source>
</evidence>
<dbReference type="RefSeq" id="WP_160195911.1">
    <property type="nucleotide sequence ID" value="NZ_QXXA01000001.1"/>
</dbReference>
<feature type="transmembrane region" description="Helical" evidence="10">
    <location>
        <begin position="12"/>
        <end position="33"/>
    </location>
</feature>
<feature type="transmembrane region" description="Helical" evidence="10">
    <location>
        <begin position="282"/>
        <end position="305"/>
    </location>
</feature>
<evidence type="ECO:0000313" key="13">
    <source>
        <dbReference type="EMBL" id="NBI05402.1"/>
    </source>
</evidence>
<proteinExistence type="inferred from homology"/>
<reference evidence="13 14" key="1">
    <citation type="submission" date="2018-08" db="EMBL/GenBank/DDBJ databases">
        <title>Murine metabolic-syndrome-specific gut microbial biobank.</title>
        <authorList>
            <person name="Liu C."/>
        </authorList>
    </citation>
    <scope>NUCLEOTIDE SEQUENCE [LARGE SCALE GENOMIC DNA]</scope>
    <source>
        <strain evidence="13 14">583</strain>
    </source>
</reference>
<sequence length="669" mass="73845">MKKLNLKLKSRLVIMLVLVALIPTLVLTGINYYEQRNMINGNITENSKNVNENLKERIDYFLNENTKLLEYLASDERVHEMDPLELKKIFGEFQKNYPSYEFIYVTDADGMLKASTSDVSVEDYSEYDYSDGEWYIDAKNGENHISESTYISSLTNNPCITVAVPIIRNGETIGVLGGDINLNGLQEIVSSIKIGNEGYGYLVDASGTYIAHPDFEEKVLNGESGAENPAVKDALKGINDTKVYTNESNVDMFSSTNFIEKTSWGVVTEQPHQQAFSELNSLLLNSLILISIVTGIVILIALLVAKNIANPITKLSEMIERLSKYDLTFVKDSKTEKYLNRKDEIGTISKALGTMQRNFITLIRNISDMSQQVASSSEELTATSQQSSVAAEEVAKTIEEIANGANEQAKNTDNGAGNINKLGHLIEQNQVYISDLNDSTKEVHTLKNEGIESLKDLTKRTEQSNLLSKEVNQVIVKTNESAGKIESASQMIKNIADQTNLLALNAAIEAARAGEAGRGFAVVADEIRKLAEESTVFTEEITSIIEELIGKTSDAVGKMKESGEIMNAQSESVKITNLKFEGINEAIERMEYVIKNINYSGREMEEKKVEIIGMIENLSAISQENAAGTEEASASIEEQTASIEEIATASQSLAKLATEMQENILKFKI</sequence>
<dbReference type="SUPFAM" id="SSF103190">
    <property type="entry name" value="Sensory domain-like"/>
    <property type="match status" value="1"/>
</dbReference>
<evidence type="ECO:0000256" key="1">
    <source>
        <dbReference type="ARBA" id="ARBA00004651"/>
    </source>
</evidence>
<evidence type="ECO:0000256" key="2">
    <source>
        <dbReference type="ARBA" id="ARBA00022475"/>
    </source>
</evidence>
<comment type="subcellular location">
    <subcellularLocation>
        <location evidence="1">Cell membrane</location>
        <topology evidence="1">Multi-pass membrane protein</topology>
    </subcellularLocation>
</comment>
<keyword evidence="14" id="KW-1185">Reference proteome</keyword>
<comment type="caution">
    <text evidence="13">The sequence shown here is derived from an EMBL/GenBank/DDBJ whole genome shotgun (WGS) entry which is preliminary data.</text>
</comment>
<keyword evidence="6 10" id="KW-0472">Membrane</keyword>
<dbReference type="Gene3D" id="1.10.8.500">
    <property type="entry name" value="HAMP domain in histidine kinase"/>
    <property type="match status" value="1"/>
</dbReference>
<dbReference type="PROSITE" id="PS50885">
    <property type="entry name" value="HAMP"/>
    <property type="match status" value="1"/>
</dbReference>
<accession>A0A845QW59</accession>
<name>A0A845QW59_9CLOT</name>
<feature type="domain" description="Methyl-accepting transducer" evidence="11">
    <location>
        <begin position="383"/>
        <end position="640"/>
    </location>
</feature>
<dbReference type="SUPFAM" id="SSF58104">
    <property type="entry name" value="Methyl-accepting chemotaxis protein (MCP) signaling domain"/>
    <property type="match status" value="1"/>
</dbReference>
<dbReference type="CDD" id="cd12912">
    <property type="entry name" value="PDC2_MCP_like"/>
    <property type="match status" value="1"/>
</dbReference>
<dbReference type="Gene3D" id="1.10.287.950">
    <property type="entry name" value="Methyl-accepting chemotaxis protein"/>
    <property type="match status" value="1"/>
</dbReference>
<dbReference type="PANTHER" id="PTHR32089">
    <property type="entry name" value="METHYL-ACCEPTING CHEMOTAXIS PROTEIN MCPB"/>
    <property type="match status" value="1"/>
</dbReference>
<keyword evidence="5 10" id="KW-1133">Transmembrane helix</keyword>
<gene>
    <name evidence="13" type="ORF">D3Z33_00850</name>
</gene>
<organism evidence="13 14">
    <name type="scientific">Senegalia massiliensis</name>
    <dbReference type="NCBI Taxonomy" id="1720316"/>
    <lineage>
        <taxon>Bacteria</taxon>
        <taxon>Bacillati</taxon>
        <taxon>Bacillota</taxon>
        <taxon>Clostridia</taxon>
        <taxon>Eubacteriales</taxon>
        <taxon>Clostridiaceae</taxon>
        <taxon>Senegalia</taxon>
    </lineage>
</organism>
<dbReference type="Proteomes" id="UP000467132">
    <property type="component" value="Unassembled WGS sequence"/>
</dbReference>
<evidence type="ECO:0000256" key="6">
    <source>
        <dbReference type="ARBA" id="ARBA00023136"/>
    </source>
</evidence>
<keyword evidence="3" id="KW-0145">Chemotaxis</keyword>
<evidence type="ECO:0000259" key="12">
    <source>
        <dbReference type="PROSITE" id="PS50885"/>
    </source>
</evidence>
<dbReference type="EMBL" id="QXXA01000001">
    <property type="protein sequence ID" value="NBI05402.1"/>
    <property type="molecule type" value="Genomic_DNA"/>
</dbReference>
<dbReference type="InterPro" id="IPR003660">
    <property type="entry name" value="HAMP_dom"/>
</dbReference>
<dbReference type="PROSITE" id="PS50111">
    <property type="entry name" value="CHEMOTAXIS_TRANSDUC_2"/>
    <property type="match status" value="1"/>
</dbReference>
<dbReference type="SMART" id="SM00283">
    <property type="entry name" value="MA"/>
    <property type="match status" value="1"/>
</dbReference>
<evidence type="ECO:0000256" key="9">
    <source>
        <dbReference type="PROSITE-ProRule" id="PRU00284"/>
    </source>
</evidence>
<dbReference type="PANTHER" id="PTHR32089:SF112">
    <property type="entry name" value="LYSOZYME-LIKE PROTEIN-RELATED"/>
    <property type="match status" value="1"/>
</dbReference>
<dbReference type="InterPro" id="IPR029151">
    <property type="entry name" value="Sensor-like_sf"/>
</dbReference>
<evidence type="ECO:0000313" key="14">
    <source>
        <dbReference type="Proteomes" id="UP000467132"/>
    </source>
</evidence>
<dbReference type="OrthoDB" id="9814363at2"/>